<dbReference type="Gene3D" id="1.10.540.10">
    <property type="entry name" value="Acyl-CoA dehydrogenase/oxidase, N-terminal domain"/>
    <property type="match status" value="1"/>
</dbReference>
<dbReference type="Proteomes" id="UP001500957">
    <property type="component" value="Unassembled WGS sequence"/>
</dbReference>
<dbReference type="Pfam" id="PF02770">
    <property type="entry name" value="Acyl-CoA_dh_M"/>
    <property type="match status" value="1"/>
</dbReference>
<keyword evidence="4 6" id="KW-0274">FAD</keyword>
<dbReference type="SUPFAM" id="SSF47203">
    <property type="entry name" value="Acyl-CoA dehydrogenase C-terminal domain-like"/>
    <property type="match status" value="1"/>
</dbReference>
<dbReference type="PANTHER" id="PTHR43292:SF3">
    <property type="entry name" value="ACYL-COA DEHYDROGENASE FADE29"/>
    <property type="match status" value="1"/>
</dbReference>
<sequence length="387" mass="42380">MDLTLNASERAFRDEVATWLAENAPRERRPPAGPAMVEFDVAWQRRQFDAGWAGISWPAEYGGRGLSLVQQVIWYSEYARAGAPTETGVCFVGNAHAGPTLIACADEELKRRHLPRILSGEEIWCQGFSEPGAGSDLAGLSTRAVIDGDHLVVNGQKIWTSYAHHAQQQELLVRTSTGARRQDGITWVVCPMDTPGIEVRPIRTITGHDDFCEVFYDDVRIPLTNVVGAVDDGWRVAMSTLSFERGTGFLPEQVELVARVDELVDLARTRTDRTGRALIEDSGLAERLATARAEAHAVLAMTLAVISRNARSSLPGPEASMVRLLFSQLQQRVAALAVDLRGLEGLAEGSPWVHDYLYLFATTIAAGTKDVQRGIVAERVLGLPRGR</sequence>
<name>A0ABP3RT91_9ACTN</name>
<comment type="cofactor">
    <cofactor evidence="1 6">
        <name>FAD</name>
        <dbReference type="ChEBI" id="CHEBI:57692"/>
    </cofactor>
</comment>
<dbReference type="InterPro" id="IPR013786">
    <property type="entry name" value="AcylCoA_DH/ox_N"/>
</dbReference>
<dbReference type="Gene3D" id="2.40.110.10">
    <property type="entry name" value="Butyryl-CoA Dehydrogenase, subunit A, domain 2"/>
    <property type="match status" value="1"/>
</dbReference>
<dbReference type="EMBL" id="BAAAHE010000014">
    <property type="protein sequence ID" value="GAA0616870.1"/>
    <property type="molecule type" value="Genomic_DNA"/>
</dbReference>
<dbReference type="InterPro" id="IPR006091">
    <property type="entry name" value="Acyl-CoA_Oxase/DH_mid-dom"/>
</dbReference>
<keyword evidence="11" id="KW-1185">Reference proteome</keyword>
<dbReference type="InterPro" id="IPR046373">
    <property type="entry name" value="Acyl-CoA_Oxase/DH_mid-dom_sf"/>
</dbReference>
<dbReference type="SUPFAM" id="SSF56645">
    <property type="entry name" value="Acyl-CoA dehydrogenase NM domain-like"/>
    <property type="match status" value="1"/>
</dbReference>
<evidence type="ECO:0000259" key="7">
    <source>
        <dbReference type="Pfam" id="PF00441"/>
    </source>
</evidence>
<evidence type="ECO:0000256" key="5">
    <source>
        <dbReference type="ARBA" id="ARBA00023002"/>
    </source>
</evidence>
<dbReference type="InterPro" id="IPR037069">
    <property type="entry name" value="AcylCoA_DH/ox_N_sf"/>
</dbReference>
<comment type="caution">
    <text evidence="10">The sequence shown here is derived from an EMBL/GenBank/DDBJ whole genome shotgun (WGS) entry which is preliminary data.</text>
</comment>
<feature type="domain" description="Acyl-CoA dehydrogenase/oxidase C-terminal" evidence="7">
    <location>
        <begin position="231"/>
        <end position="381"/>
    </location>
</feature>
<feature type="domain" description="Acyl-CoA oxidase/dehydrogenase middle" evidence="8">
    <location>
        <begin position="125"/>
        <end position="219"/>
    </location>
</feature>
<evidence type="ECO:0000313" key="10">
    <source>
        <dbReference type="EMBL" id="GAA0616870.1"/>
    </source>
</evidence>
<protein>
    <submittedName>
        <fullName evidence="10">Acyl-CoA dehydrogenase family protein</fullName>
    </submittedName>
</protein>
<evidence type="ECO:0000256" key="3">
    <source>
        <dbReference type="ARBA" id="ARBA00022630"/>
    </source>
</evidence>
<evidence type="ECO:0000256" key="6">
    <source>
        <dbReference type="RuleBase" id="RU362125"/>
    </source>
</evidence>
<evidence type="ECO:0000313" key="11">
    <source>
        <dbReference type="Proteomes" id="UP001500957"/>
    </source>
</evidence>
<evidence type="ECO:0000259" key="9">
    <source>
        <dbReference type="Pfam" id="PF02771"/>
    </source>
</evidence>
<dbReference type="InterPro" id="IPR052161">
    <property type="entry name" value="Mycobact_Acyl-CoA_DH"/>
</dbReference>
<gene>
    <name evidence="10" type="ORF">GCM10009547_18730</name>
</gene>
<evidence type="ECO:0000259" key="8">
    <source>
        <dbReference type="Pfam" id="PF02770"/>
    </source>
</evidence>
<dbReference type="InterPro" id="IPR036250">
    <property type="entry name" value="AcylCo_DH-like_C"/>
</dbReference>
<comment type="similarity">
    <text evidence="2 6">Belongs to the acyl-CoA dehydrogenase family.</text>
</comment>
<dbReference type="Gene3D" id="1.20.140.10">
    <property type="entry name" value="Butyryl-CoA Dehydrogenase, subunit A, domain 3"/>
    <property type="match status" value="1"/>
</dbReference>
<dbReference type="InterPro" id="IPR009100">
    <property type="entry name" value="AcylCoA_DH/oxidase_NM_dom_sf"/>
</dbReference>
<dbReference type="InterPro" id="IPR009075">
    <property type="entry name" value="AcylCo_DH/oxidase_C"/>
</dbReference>
<organism evidence="10 11">
    <name type="scientific">Sporichthya brevicatena</name>
    <dbReference type="NCBI Taxonomy" id="171442"/>
    <lineage>
        <taxon>Bacteria</taxon>
        <taxon>Bacillati</taxon>
        <taxon>Actinomycetota</taxon>
        <taxon>Actinomycetes</taxon>
        <taxon>Sporichthyales</taxon>
        <taxon>Sporichthyaceae</taxon>
        <taxon>Sporichthya</taxon>
    </lineage>
</organism>
<feature type="domain" description="Acyl-CoA dehydrogenase/oxidase N-terminal" evidence="9">
    <location>
        <begin position="8"/>
        <end position="121"/>
    </location>
</feature>
<dbReference type="Pfam" id="PF00441">
    <property type="entry name" value="Acyl-CoA_dh_1"/>
    <property type="match status" value="1"/>
</dbReference>
<proteinExistence type="inferred from homology"/>
<accession>A0ABP3RT91</accession>
<evidence type="ECO:0000256" key="4">
    <source>
        <dbReference type="ARBA" id="ARBA00022827"/>
    </source>
</evidence>
<dbReference type="RefSeq" id="WP_344603945.1">
    <property type="nucleotide sequence ID" value="NZ_BAAAHE010000014.1"/>
</dbReference>
<evidence type="ECO:0000256" key="1">
    <source>
        <dbReference type="ARBA" id="ARBA00001974"/>
    </source>
</evidence>
<reference evidence="11" key="1">
    <citation type="journal article" date="2019" name="Int. J. Syst. Evol. Microbiol.">
        <title>The Global Catalogue of Microorganisms (GCM) 10K type strain sequencing project: providing services to taxonomists for standard genome sequencing and annotation.</title>
        <authorList>
            <consortium name="The Broad Institute Genomics Platform"/>
            <consortium name="The Broad Institute Genome Sequencing Center for Infectious Disease"/>
            <person name="Wu L."/>
            <person name="Ma J."/>
        </authorList>
    </citation>
    <scope>NUCLEOTIDE SEQUENCE [LARGE SCALE GENOMIC DNA]</scope>
    <source>
        <strain evidence="11">JCM 10671</strain>
    </source>
</reference>
<keyword evidence="5 6" id="KW-0560">Oxidoreductase</keyword>
<evidence type="ECO:0000256" key="2">
    <source>
        <dbReference type="ARBA" id="ARBA00009347"/>
    </source>
</evidence>
<dbReference type="Pfam" id="PF02771">
    <property type="entry name" value="Acyl-CoA_dh_N"/>
    <property type="match status" value="1"/>
</dbReference>
<dbReference type="PANTHER" id="PTHR43292">
    <property type="entry name" value="ACYL-COA DEHYDROGENASE"/>
    <property type="match status" value="1"/>
</dbReference>
<keyword evidence="3 6" id="KW-0285">Flavoprotein</keyword>